<accession>A0ABU7QET1</accession>
<dbReference type="PROSITE" id="PS50206">
    <property type="entry name" value="RHODANESE_3"/>
    <property type="match status" value="3"/>
</dbReference>
<protein>
    <submittedName>
        <fullName evidence="4">Rhodanese-like domain-containing protein</fullName>
    </submittedName>
</protein>
<dbReference type="PANTHER" id="PTHR43855">
    <property type="entry name" value="THIOSULFATE SULFURTRANSFERASE"/>
    <property type="match status" value="1"/>
</dbReference>
<dbReference type="EMBL" id="JAMDKF010000002">
    <property type="protein sequence ID" value="MEE6040490.1"/>
    <property type="molecule type" value="Genomic_DNA"/>
</dbReference>
<evidence type="ECO:0000256" key="1">
    <source>
        <dbReference type="ARBA" id="ARBA00022737"/>
    </source>
</evidence>
<reference evidence="4 5" key="1">
    <citation type="journal article" date="2022" name="Front. Microbiol.">
        <title>Commensal bacteria contribute to the growth of multidrug-resistant Avibacterium paragallinarum in chickens.</title>
        <authorList>
            <person name="Zhu J."/>
            <person name="Chen Y."/>
            <person name="Wu Y."/>
            <person name="Wang Y."/>
            <person name="Zhu K."/>
        </authorList>
    </citation>
    <scope>NUCLEOTIDE SEQUENCE [LARGE SCALE GENOMIC DNA]</scope>
    <source>
        <strain evidence="4 5">AV25</strain>
    </source>
</reference>
<feature type="domain" description="Rhodanese" evidence="3">
    <location>
        <begin position="309"/>
        <end position="430"/>
    </location>
</feature>
<proteinExistence type="predicted"/>
<dbReference type="Proteomes" id="UP001347884">
    <property type="component" value="Unassembled WGS sequence"/>
</dbReference>
<dbReference type="InterPro" id="IPR001763">
    <property type="entry name" value="Rhodanese-like_dom"/>
</dbReference>
<keyword evidence="5" id="KW-1185">Reference proteome</keyword>
<feature type="domain" description="Rhodanese" evidence="3">
    <location>
        <begin position="191"/>
        <end position="276"/>
    </location>
</feature>
<dbReference type="Pfam" id="PF00581">
    <property type="entry name" value="Rhodanese"/>
    <property type="match status" value="3"/>
</dbReference>
<evidence type="ECO:0000256" key="2">
    <source>
        <dbReference type="SAM" id="MobiDB-lite"/>
    </source>
</evidence>
<feature type="domain" description="Rhodanese" evidence="3">
    <location>
        <begin position="37"/>
        <end position="142"/>
    </location>
</feature>
<dbReference type="PROSITE" id="PS51257">
    <property type="entry name" value="PROKAR_LIPOPROTEIN"/>
    <property type="match status" value="1"/>
</dbReference>
<dbReference type="RefSeq" id="WP_194742917.1">
    <property type="nucleotide sequence ID" value="NZ_CP081939.1"/>
</dbReference>
<gene>
    <name evidence="4" type="ORF">M5S13_01115</name>
</gene>
<evidence type="ECO:0000313" key="5">
    <source>
        <dbReference type="Proteomes" id="UP001347884"/>
    </source>
</evidence>
<dbReference type="CDD" id="cd01448">
    <property type="entry name" value="TST_Repeat_1"/>
    <property type="match status" value="1"/>
</dbReference>
<evidence type="ECO:0000259" key="3">
    <source>
        <dbReference type="PROSITE" id="PS50206"/>
    </source>
</evidence>
<dbReference type="InterPro" id="IPR051126">
    <property type="entry name" value="Thiosulfate_sulfurtransferase"/>
</dbReference>
<dbReference type="SMART" id="SM00450">
    <property type="entry name" value="RHOD"/>
    <property type="match status" value="3"/>
</dbReference>
<dbReference type="CDD" id="cd01449">
    <property type="entry name" value="TST_Repeat_2"/>
    <property type="match status" value="1"/>
</dbReference>
<keyword evidence="1" id="KW-0677">Repeat</keyword>
<name>A0ABU7QET1_AVIPA</name>
<evidence type="ECO:0000313" key="4">
    <source>
        <dbReference type="EMBL" id="MEE6040490.1"/>
    </source>
</evidence>
<feature type="region of interest" description="Disordered" evidence="2">
    <location>
        <begin position="427"/>
        <end position="458"/>
    </location>
</feature>
<dbReference type="PANTHER" id="PTHR43855:SF1">
    <property type="entry name" value="THIOSULFATE SULFURTRANSFERASE"/>
    <property type="match status" value="1"/>
</dbReference>
<dbReference type="InterPro" id="IPR036873">
    <property type="entry name" value="Rhodanese-like_dom_sf"/>
</dbReference>
<dbReference type="Gene3D" id="3.40.250.10">
    <property type="entry name" value="Rhodanese-like domain"/>
    <property type="match status" value="3"/>
</dbReference>
<dbReference type="SUPFAM" id="SSF52821">
    <property type="entry name" value="Rhodanese/Cell cycle control phosphatase"/>
    <property type="match status" value="3"/>
</dbReference>
<comment type="caution">
    <text evidence="4">The sequence shown here is derived from an EMBL/GenBank/DDBJ whole genome shotgun (WGS) entry which is preliminary data.</text>
</comment>
<organism evidence="4 5">
    <name type="scientific">Avibacterium paragallinarum</name>
    <name type="common">Haemophilus gallinarum</name>
    <dbReference type="NCBI Taxonomy" id="728"/>
    <lineage>
        <taxon>Bacteria</taxon>
        <taxon>Pseudomonadati</taxon>
        <taxon>Pseudomonadota</taxon>
        <taxon>Gammaproteobacteria</taxon>
        <taxon>Pasteurellales</taxon>
        <taxon>Pasteurellaceae</taxon>
        <taxon>Avibacterium</taxon>
    </lineage>
</organism>
<sequence>MKMKPILLAVAVSLALSACNDRKVTLMETRELLNHLDDPNFVIIDTRQDSLYNGFKEKNATRGGHIKGAIQFSCDWLEHIQPEKFDSFAAGKGITKEKHLVFYDSNPENLDCVTAEFAARGYKVSRFNDFLSYANAGYPLESFANFQYSVSPQWVNTALKGEKPETLNNDKVMLFEVSWGDLEHAKAYTQHIVGAYHFNTDWVENDPVWNLSDPKVIEKNLLANGITKDKTVILYSDNQLAAYRIFWALKWAGVEDVRVLNGNLATWLDAGLPTETKINFPQPEKDFGTTIPANPQIDIATPEQAMNAQKAGLKLISNRAWDEYTGKISGYDYIPGKGEPQGAIWGFAGTDSSNMADYYDPDNTLRNPNEIFALWQTQGIHKGDKLAFYCGTGWRAGVPWFLTQLAGWKDTVIYDGGWNAWQMDSQYPVQKGAPNPQSKPDSKNDFGKMMKKGNSCKS</sequence>